<dbReference type="InterPro" id="IPR029510">
    <property type="entry name" value="Ald_DH_CS_GLU"/>
</dbReference>
<dbReference type="AlphaFoldDB" id="A0A9J6ZLL6"/>
<evidence type="ECO:0000256" key="5">
    <source>
        <dbReference type="PIRSR" id="PIRSR036492-1"/>
    </source>
</evidence>
<evidence type="ECO:0000256" key="2">
    <source>
        <dbReference type="ARBA" id="ARBA00023002"/>
    </source>
</evidence>
<name>A0A9J6ZLL6_9BACT</name>
<keyword evidence="2 4" id="KW-0560">Oxidoreductase</keyword>
<proteinExistence type="inferred from homology"/>
<organism evidence="9 10">
    <name type="scientific">Xiashengella succiniciproducens</name>
    <dbReference type="NCBI Taxonomy" id="2949635"/>
    <lineage>
        <taxon>Bacteria</taxon>
        <taxon>Pseudomonadati</taxon>
        <taxon>Bacteroidota</taxon>
        <taxon>Bacteroidia</taxon>
        <taxon>Marinilabiliales</taxon>
        <taxon>Marinilabiliaceae</taxon>
        <taxon>Xiashengella</taxon>
    </lineage>
</organism>
<dbReference type="InterPro" id="IPR016161">
    <property type="entry name" value="Ald_DH/histidinol_DH"/>
</dbReference>
<dbReference type="PANTHER" id="PTHR43570:SF16">
    <property type="entry name" value="ALDEHYDE DEHYDROGENASE TYPE III, ISOFORM Q"/>
    <property type="match status" value="1"/>
</dbReference>
<dbReference type="PROSITE" id="PS00070">
    <property type="entry name" value="ALDEHYDE_DEHYDR_CYS"/>
    <property type="match status" value="1"/>
</dbReference>
<sequence length="458" mass="51710">MEKESIASIIQKQRELFESNRTKDVKFRLEQLNTLKKVIKKNEAAMYMAVYSDFAKSEFDTFMTELSMVYHEINLALKYLKEWCKPRKVASSLLHFPAKSYIYPEPLGTALVIGAWNYPLQLCLVPAISALAAGNTVILKPGEQSAESSRILAAMINSNFPDDYFHVIEGAADVSSQLLNHRFDKIFFTGSTTVGRIIYKAAAEHLTPVTLELGGKSPAFVFRDANIRLTAKRLVWAKFLNAGQTCVAPDYILVEKSVEGVLLEAIKSEIKRYYKECSLTENYTQIINDRHFERLSKLIDSGDVYCGGTRKAEIRFISPTVMYNVSFDDEVMKEEIFGPVLPVIAFEDIDVAIKAVKDRPKPLSAYVYTNNRKIVKKLIKEVSFGGGAINDSVMHLSNSNLPFGGVGLSGIGSYHGKTGFDTFSHFKSIYRNSFRFEPPLKYPPYTKAKLRLIRFLMR</sequence>
<dbReference type="PANTHER" id="PTHR43570">
    <property type="entry name" value="ALDEHYDE DEHYDROGENASE"/>
    <property type="match status" value="1"/>
</dbReference>
<dbReference type="InterPro" id="IPR016160">
    <property type="entry name" value="Ald_DH_CS_CYS"/>
</dbReference>
<dbReference type="InterPro" id="IPR016163">
    <property type="entry name" value="Ald_DH_C"/>
</dbReference>
<evidence type="ECO:0000259" key="8">
    <source>
        <dbReference type="Pfam" id="PF00171"/>
    </source>
</evidence>
<dbReference type="GO" id="GO:0006081">
    <property type="term" value="P:aldehyde metabolic process"/>
    <property type="evidence" value="ECO:0007669"/>
    <property type="project" value="InterPro"/>
</dbReference>
<keyword evidence="10" id="KW-1185">Reference proteome</keyword>
<dbReference type="FunFam" id="3.40.309.10:FF:000003">
    <property type="entry name" value="Aldehyde dehydrogenase"/>
    <property type="match status" value="1"/>
</dbReference>
<dbReference type="RefSeq" id="WP_250722121.1">
    <property type="nucleotide sequence ID" value="NZ_CP098400.1"/>
</dbReference>
<evidence type="ECO:0000256" key="3">
    <source>
        <dbReference type="ARBA" id="ARBA00023027"/>
    </source>
</evidence>
<dbReference type="EMBL" id="CP098400">
    <property type="protein sequence ID" value="URW78748.1"/>
    <property type="molecule type" value="Genomic_DNA"/>
</dbReference>
<dbReference type="Gene3D" id="3.40.309.10">
    <property type="entry name" value="Aldehyde Dehydrogenase, Chain A, domain 2"/>
    <property type="match status" value="1"/>
</dbReference>
<dbReference type="Proteomes" id="UP001056426">
    <property type="component" value="Chromosome"/>
</dbReference>
<evidence type="ECO:0000256" key="4">
    <source>
        <dbReference type="PIRNR" id="PIRNR036492"/>
    </source>
</evidence>
<dbReference type="InterPro" id="IPR015590">
    <property type="entry name" value="Aldehyde_DH_dom"/>
</dbReference>
<evidence type="ECO:0000256" key="1">
    <source>
        <dbReference type="ARBA" id="ARBA00009986"/>
    </source>
</evidence>
<dbReference type="GO" id="GO:0005737">
    <property type="term" value="C:cytoplasm"/>
    <property type="evidence" value="ECO:0007669"/>
    <property type="project" value="TreeGrafter"/>
</dbReference>
<dbReference type="FunFam" id="3.40.605.10:FF:000004">
    <property type="entry name" value="Aldehyde dehydrogenase"/>
    <property type="match status" value="1"/>
</dbReference>
<evidence type="ECO:0000313" key="9">
    <source>
        <dbReference type="EMBL" id="URW78748.1"/>
    </source>
</evidence>
<dbReference type="PROSITE" id="PS00687">
    <property type="entry name" value="ALDEHYDE_DEHYDR_GLU"/>
    <property type="match status" value="1"/>
</dbReference>
<dbReference type="SUPFAM" id="SSF53720">
    <property type="entry name" value="ALDH-like"/>
    <property type="match status" value="1"/>
</dbReference>
<keyword evidence="3" id="KW-0520">NAD</keyword>
<reference evidence="9" key="2">
    <citation type="submission" date="2022-06" db="EMBL/GenBank/DDBJ databases">
        <title>Xiashengella guii gen. nov. sp. nov., a bacterium isolated form anaerobic digestion tank.</title>
        <authorList>
            <person name="Huang H."/>
        </authorList>
    </citation>
    <scope>NUCLEOTIDE SEQUENCE</scope>
    <source>
        <strain evidence="9">Ai-910</strain>
    </source>
</reference>
<dbReference type="InterPro" id="IPR016162">
    <property type="entry name" value="Ald_DH_N"/>
</dbReference>
<evidence type="ECO:0000256" key="7">
    <source>
        <dbReference type="RuleBase" id="RU003345"/>
    </source>
</evidence>
<protein>
    <recommendedName>
        <fullName evidence="4">Aldehyde dehydrogenase</fullName>
    </recommendedName>
</protein>
<evidence type="ECO:0000313" key="10">
    <source>
        <dbReference type="Proteomes" id="UP001056426"/>
    </source>
</evidence>
<dbReference type="GO" id="GO:0004029">
    <property type="term" value="F:aldehyde dehydrogenase (NAD+) activity"/>
    <property type="evidence" value="ECO:0007669"/>
    <property type="project" value="TreeGrafter"/>
</dbReference>
<gene>
    <name evidence="9" type="ORF">M9189_07715</name>
</gene>
<feature type="active site" evidence="5 6">
    <location>
        <position position="212"/>
    </location>
</feature>
<evidence type="ECO:0000256" key="6">
    <source>
        <dbReference type="PROSITE-ProRule" id="PRU10007"/>
    </source>
</evidence>
<dbReference type="InterPro" id="IPR012394">
    <property type="entry name" value="Aldehyde_DH_NAD(P)"/>
</dbReference>
<feature type="active site" evidence="5">
    <location>
        <position position="246"/>
    </location>
</feature>
<feature type="domain" description="Aldehyde dehydrogenase" evidence="8">
    <location>
        <begin position="3"/>
        <end position="429"/>
    </location>
</feature>
<dbReference type="KEGG" id="alkq:M9189_07715"/>
<comment type="similarity">
    <text evidence="1 4 7">Belongs to the aldehyde dehydrogenase family.</text>
</comment>
<dbReference type="CDD" id="cd07136">
    <property type="entry name" value="ALDH_YwdH-P39616"/>
    <property type="match status" value="1"/>
</dbReference>
<dbReference type="Gene3D" id="3.40.605.10">
    <property type="entry name" value="Aldehyde Dehydrogenase, Chain A, domain 1"/>
    <property type="match status" value="1"/>
</dbReference>
<accession>A0A9J6ZLL6</accession>
<dbReference type="Pfam" id="PF00171">
    <property type="entry name" value="Aldedh"/>
    <property type="match status" value="1"/>
</dbReference>
<dbReference type="PIRSF" id="PIRSF036492">
    <property type="entry name" value="ALDH"/>
    <property type="match status" value="1"/>
</dbReference>
<reference evidence="9" key="1">
    <citation type="submission" date="2022-05" db="EMBL/GenBank/DDBJ databases">
        <authorList>
            <person name="Sun X."/>
        </authorList>
    </citation>
    <scope>NUCLEOTIDE SEQUENCE</scope>
    <source>
        <strain evidence="9">Ai-910</strain>
    </source>
</reference>